<dbReference type="EMBL" id="JAWJWF010000002">
    <property type="protein sequence ID" value="KAK6637506.1"/>
    <property type="molecule type" value="Genomic_DNA"/>
</dbReference>
<evidence type="ECO:0000313" key="1">
    <source>
        <dbReference type="EMBL" id="KAK6637506.1"/>
    </source>
</evidence>
<protein>
    <recommendedName>
        <fullName evidence="3">EGF-like domain-containing protein</fullName>
    </recommendedName>
</protein>
<gene>
    <name evidence="1" type="ORF">RUM44_007926</name>
</gene>
<keyword evidence="2" id="KW-1185">Reference proteome</keyword>
<evidence type="ECO:0008006" key="3">
    <source>
        <dbReference type="Google" id="ProtNLM"/>
    </source>
</evidence>
<name>A0ABR1B7F3_POLSC</name>
<organism evidence="1 2">
    <name type="scientific">Polyplax serrata</name>
    <name type="common">Common mouse louse</name>
    <dbReference type="NCBI Taxonomy" id="468196"/>
    <lineage>
        <taxon>Eukaryota</taxon>
        <taxon>Metazoa</taxon>
        <taxon>Ecdysozoa</taxon>
        <taxon>Arthropoda</taxon>
        <taxon>Hexapoda</taxon>
        <taxon>Insecta</taxon>
        <taxon>Pterygota</taxon>
        <taxon>Neoptera</taxon>
        <taxon>Paraneoptera</taxon>
        <taxon>Psocodea</taxon>
        <taxon>Troctomorpha</taxon>
        <taxon>Phthiraptera</taxon>
        <taxon>Anoplura</taxon>
        <taxon>Polyplacidae</taxon>
        <taxon>Polyplax</taxon>
    </lineage>
</organism>
<accession>A0ABR1B7F3</accession>
<evidence type="ECO:0000313" key="2">
    <source>
        <dbReference type="Proteomes" id="UP001359485"/>
    </source>
</evidence>
<dbReference type="Proteomes" id="UP001359485">
    <property type="component" value="Unassembled WGS sequence"/>
</dbReference>
<sequence>MSGIGQVALFYGSRVIVLHYSYRGKTVEEDSEEEMHSSAVSYGCKCSKGFAGSKCEFPLKLGE</sequence>
<reference evidence="1 2" key="1">
    <citation type="submission" date="2023-09" db="EMBL/GenBank/DDBJ databases">
        <title>Genomes of two closely related lineages of the louse Polyplax serrata with different host specificities.</title>
        <authorList>
            <person name="Martinu J."/>
            <person name="Tarabai H."/>
            <person name="Stefka J."/>
            <person name="Hypsa V."/>
        </authorList>
    </citation>
    <scope>NUCLEOTIDE SEQUENCE [LARGE SCALE GENOMIC DNA]</scope>
    <source>
        <strain evidence="1">98ZLc_SE</strain>
    </source>
</reference>
<proteinExistence type="predicted"/>
<comment type="caution">
    <text evidence="1">The sequence shown here is derived from an EMBL/GenBank/DDBJ whole genome shotgun (WGS) entry which is preliminary data.</text>
</comment>